<sequence length="82" mass="8927">MTYPSDYHKVTQSFFVQWIECSAVLLVGYAINVIRGFPPFQWIAAIGGVLYATGNIFAVPVVNGLGMGVAFLIWGSMQVIAL</sequence>
<evidence type="ECO:0000313" key="8">
    <source>
        <dbReference type="WBParaSite" id="ACAC_0001408501-mRNA-1"/>
    </source>
</evidence>
<dbReference type="AlphaFoldDB" id="A0A0K0DQP6"/>
<dbReference type="STRING" id="6313.A0A0K0DQP6"/>
<evidence type="ECO:0000256" key="5">
    <source>
        <dbReference type="ARBA" id="ARBA00023136"/>
    </source>
</evidence>
<keyword evidence="3 6" id="KW-0812">Transmembrane</keyword>
<comment type="subcellular location">
    <subcellularLocation>
        <location evidence="1">Membrane</location>
        <topology evidence="1">Multi-pass membrane protein</topology>
    </subcellularLocation>
</comment>
<evidence type="ECO:0000256" key="3">
    <source>
        <dbReference type="ARBA" id="ARBA00022692"/>
    </source>
</evidence>
<feature type="transmembrane region" description="Helical" evidence="6">
    <location>
        <begin position="15"/>
        <end position="37"/>
    </location>
</feature>
<dbReference type="WBParaSite" id="ACAC_0001408501-mRNA-1">
    <property type="protein sequence ID" value="ACAC_0001408501-mRNA-1"/>
    <property type="gene ID" value="ACAC_0001408501"/>
</dbReference>
<dbReference type="InterPro" id="IPR012435">
    <property type="entry name" value="TMEM144"/>
</dbReference>
<dbReference type="Pfam" id="PF07857">
    <property type="entry name" value="TMEM144"/>
    <property type="match status" value="1"/>
</dbReference>
<protein>
    <submittedName>
        <fullName evidence="8">Nicotinamide riboside transporter PnuC</fullName>
    </submittedName>
</protein>
<keyword evidence="7" id="KW-1185">Reference proteome</keyword>
<evidence type="ECO:0000313" key="7">
    <source>
        <dbReference type="Proteomes" id="UP000035642"/>
    </source>
</evidence>
<accession>A0A0K0DQP6</accession>
<dbReference type="PANTHER" id="PTHR16119">
    <property type="entry name" value="TRANSMEMBRANE PROTEIN 144"/>
    <property type="match status" value="1"/>
</dbReference>
<evidence type="ECO:0000256" key="4">
    <source>
        <dbReference type="ARBA" id="ARBA00022989"/>
    </source>
</evidence>
<keyword evidence="5 6" id="KW-0472">Membrane</keyword>
<feature type="transmembrane region" description="Helical" evidence="6">
    <location>
        <begin position="49"/>
        <end position="74"/>
    </location>
</feature>
<evidence type="ECO:0000256" key="6">
    <source>
        <dbReference type="SAM" id="Phobius"/>
    </source>
</evidence>
<dbReference type="Proteomes" id="UP000035642">
    <property type="component" value="Unassembled WGS sequence"/>
</dbReference>
<reference evidence="7" key="1">
    <citation type="submission" date="2012-09" db="EMBL/GenBank/DDBJ databases">
        <authorList>
            <person name="Martin A.A."/>
        </authorList>
    </citation>
    <scope>NUCLEOTIDE SEQUENCE</scope>
</reference>
<proteinExistence type="inferred from homology"/>
<dbReference type="PANTHER" id="PTHR16119:SF18">
    <property type="entry name" value="TRANSMEMBRANE PROTEIN 144 HOMOLOG"/>
    <property type="match status" value="1"/>
</dbReference>
<dbReference type="InterPro" id="IPR010651">
    <property type="entry name" value="Sugar_transport"/>
</dbReference>
<organism evidence="7 8">
    <name type="scientific">Angiostrongylus cantonensis</name>
    <name type="common">Rat lungworm</name>
    <dbReference type="NCBI Taxonomy" id="6313"/>
    <lineage>
        <taxon>Eukaryota</taxon>
        <taxon>Metazoa</taxon>
        <taxon>Ecdysozoa</taxon>
        <taxon>Nematoda</taxon>
        <taxon>Chromadorea</taxon>
        <taxon>Rhabditida</taxon>
        <taxon>Rhabditina</taxon>
        <taxon>Rhabditomorpha</taxon>
        <taxon>Strongyloidea</taxon>
        <taxon>Metastrongylidae</taxon>
        <taxon>Angiostrongylus</taxon>
    </lineage>
</organism>
<dbReference type="GO" id="GO:0016020">
    <property type="term" value="C:membrane"/>
    <property type="evidence" value="ECO:0007669"/>
    <property type="project" value="UniProtKB-SubCell"/>
</dbReference>
<keyword evidence="4 6" id="KW-1133">Transmembrane helix</keyword>
<evidence type="ECO:0000256" key="2">
    <source>
        <dbReference type="ARBA" id="ARBA00005731"/>
    </source>
</evidence>
<name>A0A0K0DQP6_ANGCA</name>
<evidence type="ECO:0000256" key="1">
    <source>
        <dbReference type="ARBA" id="ARBA00004141"/>
    </source>
</evidence>
<dbReference type="GO" id="GO:0015144">
    <property type="term" value="F:carbohydrate transmembrane transporter activity"/>
    <property type="evidence" value="ECO:0007669"/>
    <property type="project" value="InterPro"/>
</dbReference>
<reference evidence="8" key="2">
    <citation type="submission" date="2017-02" db="UniProtKB">
        <authorList>
            <consortium name="WormBaseParasite"/>
        </authorList>
    </citation>
    <scope>IDENTIFICATION</scope>
</reference>
<comment type="similarity">
    <text evidence="2">Belongs to the TMEM144 family.</text>
</comment>